<dbReference type="PANTHER" id="PTHR43261">
    <property type="entry name" value="TRANSLATION ELONGATION FACTOR G-RELATED"/>
    <property type="match status" value="1"/>
</dbReference>
<dbReference type="InterPro" id="IPR000640">
    <property type="entry name" value="EFG_V-like"/>
</dbReference>
<dbReference type="InterPro" id="IPR000795">
    <property type="entry name" value="T_Tr_GTP-bd_dom"/>
</dbReference>
<evidence type="ECO:0000259" key="5">
    <source>
        <dbReference type="PROSITE" id="PS51722"/>
    </source>
</evidence>
<dbReference type="Pfam" id="PF14492">
    <property type="entry name" value="EFG_III"/>
    <property type="match status" value="1"/>
</dbReference>
<evidence type="ECO:0000313" key="6">
    <source>
        <dbReference type="EMBL" id="GAW83729.1"/>
    </source>
</evidence>
<dbReference type="PROSITE" id="PS00301">
    <property type="entry name" value="G_TR_1"/>
    <property type="match status" value="1"/>
</dbReference>
<feature type="region of interest" description="Disordered" evidence="4">
    <location>
        <begin position="361"/>
        <end position="387"/>
    </location>
</feature>
<evidence type="ECO:0000256" key="1">
    <source>
        <dbReference type="ARBA" id="ARBA00022741"/>
    </source>
</evidence>
<dbReference type="OrthoDB" id="364892at2759"/>
<evidence type="ECO:0000256" key="3">
    <source>
        <dbReference type="ARBA" id="ARBA00023134"/>
    </source>
</evidence>
<dbReference type="InterPro" id="IPR035647">
    <property type="entry name" value="EFG_III/V"/>
</dbReference>
<dbReference type="EMBL" id="BDQF01000015">
    <property type="protein sequence ID" value="GAW83729.1"/>
    <property type="molecule type" value="Genomic_DNA"/>
</dbReference>
<evidence type="ECO:0000256" key="4">
    <source>
        <dbReference type="SAM" id="MobiDB-lite"/>
    </source>
</evidence>
<feature type="region of interest" description="Disordered" evidence="4">
    <location>
        <begin position="753"/>
        <end position="774"/>
    </location>
</feature>
<dbReference type="PRINTS" id="PR00315">
    <property type="entry name" value="ELONGATNFCT"/>
</dbReference>
<dbReference type="GeneID" id="39750475"/>
<dbReference type="GO" id="GO:0003924">
    <property type="term" value="F:GTPase activity"/>
    <property type="evidence" value="ECO:0007669"/>
    <property type="project" value="InterPro"/>
</dbReference>
<dbReference type="InterPro" id="IPR027417">
    <property type="entry name" value="P-loop_NTPase"/>
</dbReference>
<dbReference type="GO" id="GO:0032543">
    <property type="term" value="P:mitochondrial translation"/>
    <property type="evidence" value="ECO:0007669"/>
    <property type="project" value="TreeGrafter"/>
</dbReference>
<dbReference type="AlphaFoldDB" id="A0A1Y1JMM3"/>
<dbReference type="SUPFAM" id="SSF52540">
    <property type="entry name" value="P-loop containing nucleoside triphosphate hydrolases"/>
    <property type="match status" value="1"/>
</dbReference>
<evidence type="ECO:0000256" key="2">
    <source>
        <dbReference type="ARBA" id="ARBA00022917"/>
    </source>
</evidence>
<dbReference type="Gene3D" id="2.40.30.10">
    <property type="entry name" value="Translation factors"/>
    <property type="match status" value="1"/>
</dbReference>
<dbReference type="RefSeq" id="XP_028546318.1">
    <property type="nucleotide sequence ID" value="XM_028690517.1"/>
</dbReference>
<dbReference type="InterPro" id="IPR009000">
    <property type="entry name" value="Transl_B-barrel_sf"/>
</dbReference>
<protein>
    <submittedName>
        <fullName evidence="6">TetQ family GTPase</fullName>
    </submittedName>
</protein>
<dbReference type="Pfam" id="PF00009">
    <property type="entry name" value="GTP_EFTU"/>
    <property type="match status" value="1"/>
</dbReference>
<dbReference type="InterPro" id="IPR031157">
    <property type="entry name" value="G_TR_CS"/>
</dbReference>
<dbReference type="Pfam" id="PF00679">
    <property type="entry name" value="EFG_C"/>
    <property type="match status" value="1"/>
</dbReference>
<keyword evidence="2" id="KW-0648">Protein biosynthesis</keyword>
<keyword evidence="1" id="KW-0547">Nucleotide-binding</keyword>
<dbReference type="SUPFAM" id="SSF54980">
    <property type="entry name" value="EF-G C-terminal domain-like"/>
    <property type="match status" value="2"/>
</dbReference>
<dbReference type="CDD" id="cd01514">
    <property type="entry name" value="Elongation_Factor_C"/>
    <property type="match status" value="1"/>
</dbReference>
<dbReference type="PANTHER" id="PTHR43261:SF1">
    <property type="entry name" value="RIBOSOME-RELEASING FACTOR 2, MITOCHONDRIAL"/>
    <property type="match status" value="1"/>
</dbReference>
<dbReference type="Gene3D" id="3.40.50.300">
    <property type="entry name" value="P-loop containing nucleotide triphosphate hydrolases"/>
    <property type="match status" value="1"/>
</dbReference>
<feature type="domain" description="Tr-type G" evidence="5">
    <location>
        <begin position="23"/>
        <end position="354"/>
    </location>
</feature>
<dbReference type="InterPro" id="IPR005225">
    <property type="entry name" value="Small_GTP-bd"/>
</dbReference>
<name>A0A1Y1JMM3_PLAGO</name>
<dbReference type="GO" id="GO:0005525">
    <property type="term" value="F:GTP binding"/>
    <property type="evidence" value="ECO:0007669"/>
    <property type="project" value="UniProtKB-KW"/>
</dbReference>
<dbReference type="InterPro" id="IPR041095">
    <property type="entry name" value="EFG_II"/>
</dbReference>
<accession>A0A1Y1JMM3</accession>
<dbReference type="GO" id="GO:0032790">
    <property type="term" value="P:ribosome disassembly"/>
    <property type="evidence" value="ECO:0007669"/>
    <property type="project" value="TreeGrafter"/>
</dbReference>
<dbReference type="OMA" id="TCAIEPK"/>
<dbReference type="PROSITE" id="PS51722">
    <property type="entry name" value="G_TR_2"/>
    <property type="match status" value="1"/>
</dbReference>
<feature type="compositionally biased region" description="Low complexity" evidence="4">
    <location>
        <begin position="761"/>
        <end position="774"/>
    </location>
</feature>
<dbReference type="SUPFAM" id="SSF50447">
    <property type="entry name" value="Translation proteins"/>
    <property type="match status" value="1"/>
</dbReference>
<comment type="caution">
    <text evidence="6">The sequence shown here is derived from an EMBL/GenBank/DDBJ whole genome shotgun (WGS) entry which is preliminary data.</text>
</comment>
<dbReference type="Gene3D" id="3.30.70.870">
    <property type="entry name" value="Elongation Factor G (Translational Gtpase), domain 3"/>
    <property type="match status" value="1"/>
</dbReference>
<dbReference type="Gene3D" id="3.30.70.240">
    <property type="match status" value="1"/>
</dbReference>
<dbReference type="GO" id="GO:0005739">
    <property type="term" value="C:mitochondrion"/>
    <property type="evidence" value="ECO:0007669"/>
    <property type="project" value="TreeGrafter"/>
</dbReference>
<dbReference type="NCBIfam" id="TIGR00231">
    <property type="entry name" value="small_GTP"/>
    <property type="match status" value="1"/>
</dbReference>
<feature type="compositionally biased region" description="Polar residues" evidence="4">
    <location>
        <begin position="371"/>
        <end position="381"/>
    </location>
</feature>
<dbReference type="SMART" id="SM00838">
    <property type="entry name" value="EFG_C"/>
    <property type="match status" value="1"/>
</dbReference>
<dbReference type="Proteomes" id="UP000195521">
    <property type="component" value="Unassembled WGS sequence"/>
</dbReference>
<organism evidence="6 7">
    <name type="scientific">Plasmodium gonderi</name>
    <dbReference type="NCBI Taxonomy" id="77519"/>
    <lineage>
        <taxon>Eukaryota</taxon>
        <taxon>Sar</taxon>
        <taxon>Alveolata</taxon>
        <taxon>Apicomplexa</taxon>
        <taxon>Aconoidasida</taxon>
        <taxon>Haemosporida</taxon>
        <taxon>Plasmodiidae</taxon>
        <taxon>Plasmodium</taxon>
        <taxon>Plasmodium (Plasmodium)</taxon>
    </lineage>
</organism>
<reference evidence="7" key="1">
    <citation type="submission" date="2017-04" db="EMBL/GenBank/DDBJ databases">
        <title>Plasmodium gonderi genome.</title>
        <authorList>
            <person name="Arisue N."/>
            <person name="Honma H."/>
            <person name="Kawai S."/>
            <person name="Tougan T."/>
            <person name="Tanabe K."/>
            <person name="Horii T."/>
        </authorList>
    </citation>
    <scope>NUCLEOTIDE SEQUENCE [LARGE SCALE GENOMIC DNA]</scope>
    <source>
        <strain evidence="7">ATCC 30045</strain>
    </source>
</reference>
<proteinExistence type="predicted"/>
<sequence>MLKNILTVHNNIYLRYKKRFFCHELVNLGILAHIDAGKTTISEDILYNANEIRAKGNINDQNTQLDFLKQEKERGITIKTAYSCFKWNNVNVNLIDTPGHVDFSNETFLSLCVSDKCVIVIDAKEGLQIQALNIFRYIKENLPIYFFLNKMDIHETDLEYNFGSIRNNLSKKSLLITYPIYENKKLKYIIDLPSMLMYCYPQLKYGQKFVYNKINLESVLRQSKCENVQRHFSSIESYRVVAGENKIQHGHSETISTDALMNSHILSVLNHDIINCVIQKREEIVEALCDLDTDLEYKYLNNIKIKYNDMKNSLNKWINKKQIFPVFSGSALNSHGVHLLLDYVTTGDRINRDHIHMNLSTCPSDGKGKKNNLSTNNGKNQSRGEKGIQTISTYFNERISNNNEEEPSFIKTKETRHSTINNIGIHTDKIIKKGGNNMQLYKTILFIFKLINEKNGYNTFCKVFKGELAKNTKLLNMRNGKTEIVKGIYKVKADRYIMANILKTNDIGMIRGFENVMVCDIICEMEEDEGKLVQEQSRSKKYTHCVEVKGITNITLEHVKKSDENIENKKKKINDIDKNVNFFSYIYRLMKNEIQRKELWYFLKSYKKRISKNIILCTCAIEPKDYRKENELKNILKNICLEDNSIVVYTNQNNNLVIGSIGILNIEVTLDKIKSDYNIDIRTGNVEIVEKEYVTGQYEETIKKQMKVNSNFSTITIGLTIREKKFTDVSKFIQDALRHDSVSQFVLSHIRGDEEIGEEPSQQQRRQQHKQSQQECAFPNYSIHSQLERQGYVFSSPSKSGSHVQSQSDCSVEVELKDVEEGSTDLMKGDDGLITSKIKINSNCETSQNSREMRMLGGNMQSKQVIQSEQLIQSDQQNNALYQHMETPETISMGVKENGLTFMENVQNEAESNEMYLADEEDMDEYLLNFNYEDLFRSSVLVSKNVQMYIEELKIQKKTKKKNFFEEILHSCIVTLNNCLANGYRTSGNIINTEIEITKLEISDDTTTAVAKYACNDLYYRILKRATVCVANPMSLLQIQTDESFVGVIVKDLVQHRNGTIIQIMKNKDPYDFKIMKIIALIPVMHTHNYASILRSISSGHANFFMTFCGYNKC</sequence>
<evidence type="ECO:0000313" key="7">
    <source>
        <dbReference type="Proteomes" id="UP000195521"/>
    </source>
</evidence>
<keyword evidence="7" id="KW-1185">Reference proteome</keyword>
<gene>
    <name evidence="6" type="ORF">PGO_145270</name>
</gene>
<keyword evidence="3" id="KW-0342">GTP-binding</keyword>